<comment type="caution">
    <text evidence="16">The sequence shown here is derived from an EMBL/GenBank/DDBJ whole genome shotgun (WGS) entry which is preliminary data.</text>
</comment>
<dbReference type="SMART" id="SM00404">
    <property type="entry name" value="PTPc_motif"/>
    <property type="match status" value="1"/>
</dbReference>
<keyword evidence="11" id="KW-0539">Nucleus</keyword>
<dbReference type="PANTHER" id="PTHR46495:SF1">
    <property type="entry name" value="DUAL SPECIFICITY PHOSPHATASE 21"/>
    <property type="match status" value="1"/>
</dbReference>
<proteinExistence type="inferred from homology"/>
<dbReference type="SMART" id="SM00195">
    <property type="entry name" value="DSPc"/>
    <property type="match status" value="1"/>
</dbReference>
<evidence type="ECO:0000256" key="4">
    <source>
        <dbReference type="ARBA" id="ARBA00008601"/>
    </source>
</evidence>
<comment type="catalytic activity">
    <reaction evidence="12">
        <text>O-phospho-L-seryl-[protein] + H2O = L-seryl-[protein] + phosphate</text>
        <dbReference type="Rhea" id="RHEA:20629"/>
        <dbReference type="Rhea" id="RHEA-COMP:9863"/>
        <dbReference type="Rhea" id="RHEA-COMP:11604"/>
        <dbReference type="ChEBI" id="CHEBI:15377"/>
        <dbReference type="ChEBI" id="CHEBI:29999"/>
        <dbReference type="ChEBI" id="CHEBI:43474"/>
        <dbReference type="ChEBI" id="CHEBI:83421"/>
        <dbReference type="EC" id="3.1.3.16"/>
    </reaction>
</comment>
<dbReference type="InterPro" id="IPR016130">
    <property type="entry name" value="Tyr_Pase_AS"/>
</dbReference>
<evidence type="ECO:0000256" key="3">
    <source>
        <dbReference type="ARBA" id="ARBA00004637"/>
    </source>
</evidence>
<dbReference type="GO" id="GO:0005743">
    <property type="term" value="C:mitochondrial inner membrane"/>
    <property type="evidence" value="ECO:0007669"/>
    <property type="project" value="UniProtKB-SubCell"/>
</dbReference>
<evidence type="ECO:0000256" key="2">
    <source>
        <dbReference type="ARBA" id="ARBA00004496"/>
    </source>
</evidence>
<gene>
    <name evidence="16" type="ORF">NDU88_001769</name>
</gene>
<dbReference type="InterPro" id="IPR000387">
    <property type="entry name" value="Tyr_Pase_dom"/>
</dbReference>
<protein>
    <recommendedName>
        <fullName evidence="18">Protein-tyrosine-phosphatase</fullName>
    </recommendedName>
</protein>
<dbReference type="AlphaFoldDB" id="A0AAV7RBU2"/>
<dbReference type="PROSITE" id="PS50054">
    <property type="entry name" value="TYR_PHOSPHATASE_DUAL"/>
    <property type="match status" value="1"/>
</dbReference>
<evidence type="ECO:0000256" key="13">
    <source>
        <dbReference type="ARBA" id="ARBA00048336"/>
    </source>
</evidence>
<evidence type="ECO:0000256" key="12">
    <source>
        <dbReference type="ARBA" id="ARBA00047761"/>
    </source>
</evidence>
<dbReference type="InterPro" id="IPR000340">
    <property type="entry name" value="Dual-sp_phosphatase_cat-dom"/>
</dbReference>
<dbReference type="CDD" id="cd14514">
    <property type="entry name" value="DUSP14-like"/>
    <property type="match status" value="1"/>
</dbReference>
<evidence type="ECO:0000256" key="8">
    <source>
        <dbReference type="ARBA" id="ARBA00022912"/>
    </source>
</evidence>
<comment type="subcellular location">
    <subcellularLocation>
        <location evidence="2">Cytoplasm</location>
    </subcellularLocation>
    <subcellularLocation>
        <location evidence="3">Mitochondrion inner membrane</location>
        <topology evidence="3">Peripheral membrane protein</topology>
    </subcellularLocation>
    <subcellularLocation>
        <location evidence="1">Nucleus</location>
    </subcellularLocation>
</comment>
<dbReference type="InterPro" id="IPR003595">
    <property type="entry name" value="Tyr_Pase_cat"/>
</dbReference>
<keyword evidence="10" id="KW-0472">Membrane</keyword>
<dbReference type="GO" id="GO:0004722">
    <property type="term" value="F:protein serine/threonine phosphatase activity"/>
    <property type="evidence" value="ECO:0007669"/>
    <property type="project" value="UniProtKB-EC"/>
</dbReference>
<keyword evidence="7" id="KW-0378">Hydrolase</keyword>
<dbReference type="EMBL" id="JANPWB010000009">
    <property type="protein sequence ID" value="KAJ1148945.1"/>
    <property type="molecule type" value="Genomic_DNA"/>
</dbReference>
<evidence type="ECO:0000256" key="7">
    <source>
        <dbReference type="ARBA" id="ARBA00022801"/>
    </source>
</evidence>
<dbReference type="InterPro" id="IPR020420">
    <property type="entry name" value="Atypical_DUSP_subfamB"/>
</dbReference>
<keyword evidence="6" id="KW-0999">Mitochondrion inner membrane</keyword>
<dbReference type="PRINTS" id="PR01908">
    <property type="entry name" value="ADSPHPHTASE"/>
</dbReference>
<evidence type="ECO:0000256" key="6">
    <source>
        <dbReference type="ARBA" id="ARBA00022792"/>
    </source>
</evidence>
<dbReference type="GO" id="GO:0005634">
    <property type="term" value="C:nucleus"/>
    <property type="evidence" value="ECO:0007669"/>
    <property type="project" value="UniProtKB-SubCell"/>
</dbReference>
<organism evidence="16 17">
    <name type="scientific">Pleurodeles waltl</name>
    <name type="common">Iberian ribbed newt</name>
    <dbReference type="NCBI Taxonomy" id="8319"/>
    <lineage>
        <taxon>Eukaryota</taxon>
        <taxon>Metazoa</taxon>
        <taxon>Chordata</taxon>
        <taxon>Craniata</taxon>
        <taxon>Vertebrata</taxon>
        <taxon>Euteleostomi</taxon>
        <taxon>Amphibia</taxon>
        <taxon>Batrachia</taxon>
        <taxon>Caudata</taxon>
        <taxon>Salamandroidea</taxon>
        <taxon>Salamandridae</taxon>
        <taxon>Pleurodelinae</taxon>
        <taxon>Pleurodeles</taxon>
    </lineage>
</organism>
<sequence>MKRSTLLPRSASYIPPSSRLQSTATISLLSSVDQITPSLYLSNASVARHRGLLSAKRITCVINATLDVQRPSWPGVDYLRVPVADLPHAQLSDYFDRVADRIRMVERRNGRTLVHCMAGVSRSATLCMAYLMKYEGVTLKEAHHWVRSRRPAICPNIGFWRQLIAYEHQLFGKNSVKLAESAVDVLPVTFGKYNRM</sequence>
<evidence type="ECO:0000259" key="14">
    <source>
        <dbReference type="PROSITE" id="PS50054"/>
    </source>
</evidence>
<reference evidence="16" key="1">
    <citation type="journal article" date="2022" name="bioRxiv">
        <title>Sequencing and chromosome-scale assembly of the giantPleurodeles waltlgenome.</title>
        <authorList>
            <person name="Brown T."/>
            <person name="Elewa A."/>
            <person name="Iarovenko S."/>
            <person name="Subramanian E."/>
            <person name="Araus A.J."/>
            <person name="Petzold A."/>
            <person name="Susuki M."/>
            <person name="Suzuki K.-i.T."/>
            <person name="Hayashi T."/>
            <person name="Toyoda A."/>
            <person name="Oliveira C."/>
            <person name="Osipova E."/>
            <person name="Leigh N.D."/>
            <person name="Simon A."/>
            <person name="Yun M.H."/>
        </authorList>
    </citation>
    <scope>NUCLEOTIDE SEQUENCE</scope>
    <source>
        <strain evidence="16">20211129_DDA</strain>
        <tissue evidence="16">Liver</tissue>
    </source>
</reference>
<evidence type="ECO:0000259" key="15">
    <source>
        <dbReference type="PROSITE" id="PS50056"/>
    </source>
</evidence>
<dbReference type="GO" id="GO:0017017">
    <property type="term" value="F:MAP kinase tyrosine/serine/threonine phosphatase activity"/>
    <property type="evidence" value="ECO:0007669"/>
    <property type="project" value="InterPro"/>
</dbReference>
<comment type="catalytic activity">
    <reaction evidence="13">
        <text>O-phospho-L-threonyl-[protein] + H2O = L-threonyl-[protein] + phosphate</text>
        <dbReference type="Rhea" id="RHEA:47004"/>
        <dbReference type="Rhea" id="RHEA-COMP:11060"/>
        <dbReference type="Rhea" id="RHEA-COMP:11605"/>
        <dbReference type="ChEBI" id="CHEBI:15377"/>
        <dbReference type="ChEBI" id="CHEBI:30013"/>
        <dbReference type="ChEBI" id="CHEBI:43474"/>
        <dbReference type="ChEBI" id="CHEBI:61977"/>
        <dbReference type="EC" id="3.1.3.16"/>
    </reaction>
</comment>
<evidence type="ECO:0000313" key="17">
    <source>
        <dbReference type="Proteomes" id="UP001066276"/>
    </source>
</evidence>
<evidence type="ECO:0000256" key="9">
    <source>
        <dbReference type="ARBA" id="ARBA00023128"/>
    </source>
</evidence>
<keyword evidence="17" id="KW-1185">Reference proteome</keyword>
<evidence type="ECO:0000256" key="1">
    <source>
        <dbReference type="ARBA" id="ARBA00004123"/>
    </source>
</evidence>
<evidence type="ECO:0000313" key="16">
    <source>
        <dbReference type="EMBL" id="KAJ1148945.1"/>
    </source>
</evidence>
<keyword evidence="5" id="KW-0963">Cytoplasm</keyword>
<dbReference type="PANTHER" id="PTHR46495">
    <property type="entry name" value="DUAL SPECIFICITY PROTEIN PHOSPHATASE 21"/>
    <property type="match status" value="1"/>
</dbReference>
<feature type="domain" description="Tyrosine-protein phosphatase" evidence="14">
    <location>
        <begin position="31"/>
        <end position="172"/>
    </location>
</feature>
<evidence type="ECO:0000256" key="11">
    <source>
        <dbReference type="ARBA" id="ARBA00023242"/>
    </source>
</evidence>
<dbReference type="PROSITE" id="PS50056">
    <property type="entry name" value="TYR_PHOSPHATASE_2"/>
    <property type="match status" value="1"/>
</dbReference>
<dbReference type="PROSITE" id="PS00383">
    <property type="entry name" value="TYR_PHOSPHATASE_1"/>
    <property type="match status" value="1"/>
</dbReference>
<dbReference type="PRINTS" id="PR01910">
    <property type="entry name" value="ADSPHPHTASEB"/>
</dbReference>
<dbReference type="Proteomes" id="UP001066276">
    <property type="component" value="Chromosome 5"/>
</dbReference>
<dbReference type="SUPFAM" id="SSF52799">
    <property type="entry name" value="(Phosphotyrosine protein) phosphatases II"/>
    <property type="match status" value="1"/>
</dbReference>
<comment type="similarity">
    <text evidence="4">Belongs to the protein-tyrosine phosphatase family. Non-receptor class dual specificity subfamily.</text>
</comment>
<evidence type="ECO:0000256" key="10">
    <source>
        <dbReference type="ARBA" id="ARBA00023136"/>
    </source>
</evidence>
<dbReference type="GO" id="GO:0004725">
    <property type="term" value="F:protein tyrosine phosphatase activity"/>
    <property type="evidence" value="ECO:0007669"/>
    <property type="project" value="TreeGrafter"/>
</dbReference>
<feature type="domain" description="Tyrosine specific protein phosphatases" evidence="15">
    <location>
        <begin position="92"/>
        <end position="153"/>
    </location>
</feature>
<evidence type="ECO:0000256" key="5">
    <source>
        <dbReference type="ARBA" id="ARBA00022490"/>
    </source>
</evidence>
<dbReference type="InterPro" id="IPR020422">
    <property type="entry name" value="TYR_PHOSPHATASE_DUAL_dom"/>
</dbReference>
<dbReference type="Gene3D" id="3.90.190.10">
    <property type="entry name" value="Protein tyrosine phosphatase superfamily"/>
    <property type="match status" value="1"/>
</dbReference>
<keyword evidence="8" id="KW-0904">Protein phosphatase</keyword>
<dbReference type="InterPro" id="IPR029021">
    <property type="entry name" value="Prot-tyrosine_phosphatase-like"/>
</dbReference>
<keyword evidence="9" id="KW-0496">Mitochondrion</keyword>
<evidence type="ECO:0008006" key="18">
    <source>
        <dbReference type="Google" id="ProtNLM"/>
    </source>
</evidence>
<name>A0AAV7RBU2_PLEWA</name>
<dbReference type="Pfam" id="PF00782">
    <property type="entry name" value="DSPc"/>
    <property type="match status" value="1"/>
</dbReference>
<accession>A0AAV7RBU2</accession>